<evidence type="ECO:0000313" key="2">
    <source>
        <dbReference type="Proteomes" id="UP000076532"/>
    </source>
</evidence>
<keyword evidence="2" id="KW-1185">Reference proteome</keyword>
<dbReference type="SUPFAM" id="SSF53098">
    <property type="entry name" value="Ribonuclease H-like"/>
    <property type="match status" value="1"/>
</dbReference>
<dbReference type="Proteomes" id="UP000076532">
    <property type="component" value="Unassembled WGS sequence"/>
</dbReference>
<evidence type="ECO:0008006" key="3">
    <source>
        <dbReference type="Google" id="ProtNLM"/>
    </source>
</evidence>
<protein>
    <recommendedName>
        <fullName evidence="3">HAT C-terminal dimerisation domain-containing protein</fullName>
    </recommendedName>
</protein>
<accession>A0A166UF71</accession>
<reference evidence="1 2" key="1">
    <citation type="journal article" date="2016" name="Mol. Biol. Evol.">
        <title>Comparative Genomics of Early-Diverging Mushroom-Forming Fungi Provides Insights into the Origins of Lignocellulose Decay Capabilities.</title>
        <authorList>
            <person name="Nagy L.G."/>
            <person name="Riley R."/>
            <person name="Tritt A."/>
            <person name="Adam C."/>
            <person name="Daum C."/>
            <person name="Floudas D."/>
            <person name="Sun H."/>
            <person name="Yadav J.S."/>
            <person name="Pangilinan J."/>
            <person name="Larsson K.H."/>
            <person name="Matsuura K."/>
            <person name="Barry K."/>
            <person name="Labutti K."/>
            <person name="Kuo R."/>
            <person name="Ohm R.A."/>
            <person name="Bhattacharya S.S."/>
            <person name="Shirouzu T."/>
            <person name="Yoshinaga Y."/>
            <person name="Martin F.M."/>
            <person name="Grigoriev I.V."/>
            <person name="Hibbett D.S."/>
        </authorList>
    </citation>
    <scope>NUCLEOTIDE SEQUENCE [LARGE SCALE GENOMIC DNA]</scope>
    <source>
        <strain evidence="1 2">CBS 109695</strain>
    </source>
</reference>
<organism evidence="1 2">
    <name type="scientific">Athelia psychrophila</name>
    <dbReference type="NCBI Taxonomy" id="1759441"/>
    <lineage>
        <taxon>Eukaryota</taxon>
        <taxon>Fungi</taxon>
        <taxon>Dikarya</taxon>
        <taxon>Basidiomycota</taxon>
        <taxon>Agaricomycotina</taxon>
        <taxon>Agaricomycetes</taxon>
        <taxon>Agaricomycetidae</taxon>
        <taxon>Atheliales</taxon>
        <taxon>Atheliaceae</taxon>
        <taxon>Athelia</taxon>
    </lineage>
</organism>
<gene>
    <name evidence="1" type="ORF">FIBSPDRAFT_972540</name>
</gene>
<name>A0A166UF71_9AGAM</name>
<dbReference type="STRING" id="436010.A0A166UF71"/>
<dbReference type="OrthoDB" id="3267159at2759"/>
<dbReference type="InterPro" id="IPR012337">
    <property type="entry name" value="RNaseH-like_sf"/>
</dbReference>
<proteinExistence type="predicted"/>
<evidence type="ECO:0000313" key="1">
    <source>
        <dbReference type="EMBL" id="KZP31636.1"/>
    </source>
</evidence>
<dbReference type="AlphaFoldDB" id="A0A166UF71"/>
<dbReference type="EMBL" id="KV417489">
    <property type="protein sequence ID" value="KZP31636.1"/>
    <property type="molecule type" value="Genomic_DNA"/>
</dbReference>
<sequence length="238" mass="27246">MIREIRAESNLSSLSVLRAVITRWTAHYLAFRRLLELENSLRAVISRDDMQPNPAKKAVITGDAKAKRRARKMVKIIQDPLFWHGIVRIKRHLEPLAIAANVTQAAFCRMDQVLLTFGHLVMTYKKLTDRSDFLPCNTIIRSIEKRWAKTDQEVFIAAVILNPVFRTKPFTDLPFLTLGGIHVMLQRLWTRFYPNCPIPDELSDQVSDYFDGSGIFVNMEALIEIESRKAHAQVGLSA</sequence>